<proteinExistence type="predicted"/>
<evidence type="ECO:0000313" key="4">
    <source>
        <dbReference type="Proteomes" id="UP000050786"/>
    </source>
</evidence>
<evidence type="ECO:0000259" key="2">
    <source>
        <dbReference type="Pfam" id="PF12395"/>
    </source>
</evidence>
<evidence type="ECO:0008006" key="5">
    <source>
        <dbReference type="Google" id="ProtNLM"/>
    </source>
</evidence>
<accession>A0A0N7LNG8</accession>
<dbReference type="RefSeq" id="WP_082649206.1">
    <property type="nucleotide sequence ID" value="NZ_CYPS01000021.1"/>
</dbReference>
<name>A0A0N7LNG8_9RHOB</name>
<gene>
    <name evidence="3" type="ORF">RUM4293_01268</name>
</gene>
<dbReference type="InterPro" id="IPR022123">
    <property type="entry name" value="DUF3658"/>
</dbReference>
<sequence length="256" mass="28695">MSEILHIALGDSAAGSLRAACSDHGMPGSVFCIPEDLSHGPLNNGVSRIAYMQTCFEGYDDWWIDVVDAFVPWDVLISKVRQENVNTLVVWAGETVSEETFLCMACWWLREQTVRLLRPVVQPKHGHYSVAVQTPAELADQYHSASELSNAIRDEKANVFEKLRNDDRTLRHWNNGSIETVQTDFYDCLLLACCSDTWQPAARVVGAAMGSCDGHNAMSDLFFSSRLRHLIEKGTIDVSGTIKRLRDYQVRLSDLT</sequence>
<keyword evidence="4" id="KW-1185">Reference proteome</keyword>
<reference evidence="4" key="1">
    <citation type="submission" date="2015-09" db="EMBL/GenBank/DDBJ databases">
        <authorList>
            <person name="Rodrigo-Torres L."/>
            <person name="Arahal D.R."/>
        </authorList>
    </citation>
    <scope>NUCLEOTIDE SEQUENCE [LARGE SCALE GENOMIC DNA]</scope>
    <source>
        <strain evidence="4">CECT 4293</strain>
    </source>
</reference>
<dbReference type="Proteomes" id="UP000050786">
    <property type="component" value="Unassembled WGS sequence"/>
</dbReference>
<dbReference type="AlphaFoldDB" id="A0A0N7LNG8"/>
<dbReference type="Pfam" id="PF08874">
    <property type="entry name" value="DUF1835"/>
    <property type="match status" value="1"/>
</dbReference>
<feature type="domain" description="DUF1835" evidence="1">
    <location>
        <begin position="5"/>
        <end position="115"/>
    </location>
</feature>
<feature type="domain" description="DUF3658" evidence="2">
    <location>
        <begin position="143"/>
        <end position="248"/>
    </location>
</feature>
<evidence type="ECO:0000259" key="1">
    <source>
        <dbReference type="Pfam" id="PF08874"/>
    </source>
</evidence>
<dbReference type="InterPro" id="IPR014973">
    <property type="entry name" value="DUF1835"/>
</dbReference>
<organism evidence="3 4">
    <name type="scientific">Ruegeria atlantica</name>
    <dbReference type="NCBI Taxonomy" id="81569"/>
    <lineage>
        <taxon>Bacteria</taxon>
        <taxon>Pseudomonadati</taxon>
        <taxon>Pseudomonadota</taxon>
        <taxon>Alphaproteobacteria</taxon>
        <taxon>Rhodobacterales</taxon>
        <taxon>Roseobacteraceae</taxon>
        <taxon>Ruegeria</taxon>
    </lineage>
</organism>
<protein>
    <recommendedName>
        <fullName evidence="5">DUF1835 domain-containing protein</fullName>
    </recommendedName>
</protein>
<dbReference type="Pfam" id="PF12395">
    <property type="entry name" value="DUF3658"/>
    <property type="match status" value="1"/>
</dbReference>
<evidence type="ECO:0000313" key="3">
    <source>
        <dbReference type="EMBL" id="CUH42380.1"/>
    </source>
</evidence>
<dbReference type="EMBL" id="CYPS01000021">
    <property type="protein sequence ID" value="CUH42380.1"/>
    <property type="molecule type" value="Genomic_DNA"/>
</dbReference>